<dbReference type="EC" id="5.6.2.4" evidence="7"/>
<dbReference type="AlphaFoldDB" id="A0A369J1G9"/>
<feature type="domain" description="Helicase ATP-binding" evidence="8">
    <location>
        <begin position="80"/>
        <end position="275"/>
    </location>
</feature>
<dbReference type="InterPro" id="IPR001650">
    <property type="entry name" value="Helicase_C-like"/>
</dbReference>
<comment type="similarity">
    <text evidence="1">Belongs to the helicase family. RecQ subfamily.</text>
</comment>
<keyword evidence="3" id="KW-0067">ATP-binding</keyword>
<dbReference type="Gene3D" id="3.40.50.300">
    <property type="entry name" value="P-loop containing nucleotide triphosphate hydrolases"/>
    <property type="match status" value="2"/>
</dbReference>
<comment type="catalytic activity">
    <reaction evidence="6">
        <text>Couples ATP hydrolysis with the unwinding of duplex DNA by translocating in the 3'-5' direction.</text>
        <dbReference type="EC" id="5.6.2.4"/>
    </reaction>
</comment>
<dbReference type="OrthoDB" id="5952536at2759"/>
<protein>
    <recommendedName>
        <fullName evidence="7">DNA 3'-5' helicase</fullName>
        <ecNumber evidence="7">5.6.2.4</ecNumber>
    </recommendedName>
</protein>
<evidence type="ECO:0000256" key="3">
    <source>
        <dbReference type="ARBA" id="ARBA00022840"/>
    </source>
</evidence>
<accession>A0A369J1G9</accession>
<comment type="caution">
    <text evidence="10">The sequence shown here is derived from an EMBL/GenBank/DDBJ whole genome shotgun (WGS) entry which is preliminary data.</text>
</comment>
<keyword evidence="4" id="KW-0238">DNA-binding</keyword>
<dbReference type="GO" id="GO:0043138">
    <property type="term" value="F:3'-5' DNA helicase activity"/>
    <property type="evidence" value="ECO:0007669"/>
    <property type="project" value="UniProtKB-EC"/>
</dbReference>
<evidence type="ECO:0000256" key="5">
    <source>
        <dbReference type="ARBA" id="ARBA00023235"/>
    </source>
</evidence>
<evidence type="ECO:0000313" key="10">
    <source>
        <dbReference type="EMBL" id="RDB14960.1"/>
    </source>
</evidence>
<dbReference type="GO" id="GO:0000724">
    <property type="term" value="P:double-strand break repair via homologous recombination"/>
    <property type="evidence" value="ECO:0007669"/>
    <property type="project" value="TreeGrafter"/>
</dbReference>
<name>A0A369J1G9_HYPMA</name>
<keyword evidence="10" id="KW-0378">Hydrolase</keyword>
<dbReference type="GO" id="GO:0003677">
    <property type="term" value="F:DNA binding"/>
    <property type="evidence" value="ECO:0007669"/>
    <property type="project" value="UniProtKB-KW"/>
</dbReference>
<evidence type="ECO:0000256" key="4">
    <source>
        <dbReference type="ARBA" id="ARBA00023125"/>
    </source>
</evidence>
<dbReference type="PROSITE" id="PS51192">
    <property type="entry name" value="HELICASE_ATP_BIND_1"/>
    <property type="match status" value="1"/>
</dbReference>
<evidence type="ECO:0000256" key="2">
    <source>
        <dbReference type="ARBA" id="ARBA00022741"/>
    </source>
</evidence>
<organism evidence="10 11">
    <name type="scientific">Hypsizygus marmoreus</name>
    <name type="common">White beech mushroom</name>
    <name type="synonym">Agaricus marmoreus</name>
    <dbReference type="NCBI Taxonomy" id="39966"/>
    <lineage>
        <taxon>Eukaryota</taxon>
        <taxon>Fungi</taxon>
        <taxon>Dikarya</taxon>
        <taxon>Basidiomycota</taxon>
        <taxon>Agaricomycotina</taxon>
        <taxon>Agaricomycetes</taxon>
        <taxon>Agaricomycetidae</taxon>
        <taxon>Agaricales</taxon>
        <taxon>Tricholomatineae</taxon>
        <taxon>Lyophyllaceae</taxon>
        <taxon>Hypsizygus</taxon>
    </lineage>
</organism>
<dbReference type="Proteomes" id="UP000076154">
    <property type="component" value="Unassembled WGS sequence"/>
</dbReference>
<gene>
    <name evidence="10" type="primary">rqh1_0</name>
    <name evidence="10" type="ORF">Hypma_016184</name>
</gene>
<sequence>MVVFHVPTLLESRLNRIRALPASEIDQLLVSTIPSSRLPAAYLEQLEDDHERTTAYRACLLAWIVTATQQVPREHQLRAFLETYAGRDSMLDAGTGSGKTLAIVLPLLLDNPNDHFITLTISPLKRLQITQGNDFNTRYHIPTIAVNDETPRDDAYWNEHVHDVKSRLPGTAQHIITTVEQLFKTPEGHYPRLALLIRNKYFQRRVKRIHVDEAHFIHTAGLPLHGNKAFRPAWGQLDELKALLPQSITWQVMSATFPPHILKTVESKVLCPNYVTIRLSANRPNTIYATHRVSNIEDARNYECFLAKPFRSDSQPRVLLFFDKKDLTTTVAQHLDNQLPPELRGKGIVRHYHSGMSDAYLQHVHTAFTEENGVCKILCATQGQSVGVDFPDVKIVCTAGLPSNVTEVLQRGGRVGRREGDKGLFVIFYECWALEISLETYLGDVDDPDRPRAALKPTANVRDRAAYACVQLIQCKRCLRMFFASYLNDTSTTALDYNTEYCCDRHEDEVFDLTDFLPGDLFVGDPPAGPSKCKKPTAYRPTKDRNELDTLLIAWLEVASRKDLLHGVRAVYDILSFSQRRTLVRAPPKSIPSPSSITKLLNETQEWELEWASSLYDIVVKYDHDLNGRRLKEKESSRVSKKVKT</sequence>
<dbReference type="GO" id="GO:0005737">
    <property type="term" value="C:cytoplasm"/>
    <property type="evidence" value="ECO:0007669"/>
    <property type="project" value="TreeGrafter"/>
</dbReference>
<dbReference type="PROSITE" id="PS51194">
    <property type="entry name" value="HELICASE_CTER"/>
    <property type="match status" value="1"/>
</dbReference>
<reference evidence="10" key="1">
    <citation type="submission" date="2018-04" db="EMBL/GenBank/DDBJ databases">
        <title>Whole genome sequencing of Hypsizygus marmoreus.</title>
        <authorList>
            <person name="Choi I.-G."/>
            <person name="Min B."/>
            <person name="Kim J.-G."/>
            <person name="Kim S."/>
            <person name="Oh Y.-L."/>
            <person name="Kong W.-S."/>
            <person name="Park H."/>
            <person name="Jeong J."/>
            <person name="Song E.-S."/>
        </authorList>
    </citation>
    <scope>NUCLEOTIDE SEQUENCE [LARGE SCALE GENOMIC DNA]</scope>
    <source>
        <strain evidence="10">51987-8</strain>
    </source>
</reference>
<dbReference type="InParanoid" id="A0A369J1G9"/>
<dbReference type="STRING" id="39966.A0A369J1G9"/>
<evidence type="ECO:0000313" key="11">
    <source>
        <dbReference type="Proteomes" id="UP000076154"/>
    </source>
</evidence>
<dbReference type="Pfam" id="PF00270">
    <property type="entry name" value="DEAD"/>
    <property type="match status" value="1"/>
</dbReference>
<dbReference type="SUPFAM" id="SSF52540">
    <property type="entry name" value="P-loop containing nucleoside triphosphate hydrolases"/>
    <property type="match status" value="1"/>
</dbReference>
<dbReference type="EMBL" id="LUEZ02000095">
    <property type="protein sequence ID" value="RDB14960.1"/>
    <property type="molecule type" value="Genomic_DNA"/>
</dbReference>
<keyword evidence="5" id="KW-0413">Isomerase</keyword>
<dbReference type="GO" id="GO:0005524">
    <property type="term" value="F:ATP binding"/>
    <property type="evidence" value="ECO:0007669"/>
    <property type="project" value="UniProtKB-KW"/>
</dbReference>
<dbReference type="SMART" id="SM00490">
    <property type="entry name" value="HELICc"/>
    <property type="match status" value="1"/>
</dbReference>
<evidence type="ECO:0000259" key="8">
    <source>
        <dbReference type="PROSITE" id="PS51192"/>
    </source>
</evidence>
<dbReference type="InterPro" id="IPR027417">
    <property type="entry name" value="P-loop_NTPase"/>
</dbReference>
<evidence type="ECO:0000256" key="6">
    <source>
        <dbReference type="ARBA" id="ARBA00034617"/>
    </source>
</evidence>
<dbReference type="InterPro" id="IPR011545">
    <property type="entry name" value="DEAD/DEAH_box_helicase_dom"/>
</dbReference>
<keyword evidence="2" id="KW-0547">Nucleotide-binding</keyword>
<keyword evidence="10" id="KW-0347">Helicase</keyword>
<evidence type="ECO:0000256" key="7">
    <source>
        <dbReference type="ARBA" id="ARBA00034808"/>
    </source>
</evidence>
<proteinExistence type="inferred from homology"/>
<dbReference type="PANTHER" id="PTHR13710:SF105">
    <property type="entry name" value="ATP-DEPENDENT DNA HELICASE Q1"/>
    <property type="match status" value="1"/>
</dbReference>
<feature type="domain" description="Helicase C-terminal" evidence="9">
    <location>
        <begin position="298"/>
        <end position="458"/>
    </location>
</feature>
<evidence type="ECO:0000259" key="9">
    <source>
        <dbReference type="PROSITE" id="PS51194"/>
    </source>
</evidence>
<dbReference type="GO" id="GO:0005694">
    <property type="term" value="C:chromosome"/>
    <property type="evidence" value="ECO:0007669"/>
    <property type="project" value="TreeGrafter"/>
</dbReference>
<evidence type="ECO:0000256" key="1">
    <source>
        <dbReference type="ARBA" id="ARBA00005446"/>
    </source>
</evidence>
<dbReference type="InterPro" id="IPR014001">
    <property type="entry name" value="Helicase_ATP-bd"/>
</dbReference>
<keyword evidence="11" id="KW-1185">Reference proteome</keyword>
<dbReference type="PANTHER" id="PTHR13710">
    <property type="entry name" value="DNA HELICASE RECQ FAMILY MEMBER"/>
    <property type="match status" value="1"/>
</dbReference>
<dbReference type="SMART" id="SM00487">
    <property type="entry name" value="DEXDc"/>
    <property type="match status" value="1"/>
</dbReference>
<dbReference type="GO" id="GO:0009378">
    <property type="term" value="F:four-way junction helicase activity"/>
    <property type="evidence" value="ECO:0007669"/>
    <property type="project" value="TreeGrafter"/>
</dbReference>
<dbReference type="Pfam" id="PF00271">
    <property type="entry name" value="Helicase_C"/>
    <property type="match status" value="1"/>
</dbReference>